<protein>
    <recommendedName>
        <fullName evidence="4">Secreted protein</fullName>
    </recommendedName>
</protein>
<gene>
    <name evidence="2" type="ORF">BG006_009522</name>
</gene>
<feature type="signal peptide" evidence="1">
    <location>
        <begin position="1"/>
        <end position="21"/>
    </location>
</feature>
<evidence type="ECO:0000256" key="1">
    <source>
        <dbReference type="SAM" id="SignalP"/>
    </source>
</evidence>
<proteinExistence type="predicted"/>
<keyword evidence="3" id="KW-1185">Reference proteome</keyword>
<comment type="caution">
    <text evidence="2">The sequence shown here is derived from an EMBL/GenBank/DDBJ whole genome shotgun (WGS) entry which is preliminary data.</text>
</comment>
<keyword evidence="1" id="KW-0732">Signal</keyword>
<accession>A0A9P5VJB3</accession>
<feature type="chain" id="PRO_5040342211" description="Secreted protein" evidence="1">
    <location>
        <begin position="22"/>
        <end position="83"/>
    </location>
</feature>
<feature type="non-terminal residue" evidence="2">
    <location>
        <position position="1"/>
    </location>
</feature>
<dbReference type="Proteomes" id="UP000696485">
    <property type="component" value="Unassembled WGS sequence"/>
</dbReference>
<name>A0A9P5VJB3_9FUNG</name>
<sequence>YLLIYVFAAMLVFMVIGMAEARSCQCQGCGLHKNVSSRSCSEGSHLGWRWDSFRQHCWDITQTETTRYGAHCRKKGCDSYICY</sequence>
<dbReference type="EMBL" id="JAAAUY010000699">
    <property type="protein sequence ID" value="KAF9327116.1"/>
    <property type="molecule type" value="Genomic_DNA"/>
</dbReference>
<evidence type="ECO:0000313" key="3">
    <source>
        <dbReference type="Proteomes" id="UP000696485"/>
    </source>
</evidence>
<organism evidence="2 3">
    <name type="scientific">Podila minutissima</name>
    <dbReference type="NCBI Taxonomy" id="64525"/>
    <lineage>
        <taxon>Eukaryota</taxon>
        <taxon>Fungi</taxon>
        <taxon>Fungi incertae sedis</taxon>
        <taxon>Mucoromycota</taxon>
        <taxon>Mortierellomycotina</taxon>
        <taxon>Mortierellomycetes</taxon>
        <taxon>Mortierellales</taxon>
        <taxon>Mortierellaceae</taxon>
        <taxon>Podila</taxon>
    </lineage>
</organism>
<dbReference type="AlphaFoldDB" id="A0A9P5VJB3"/>
<evidence type="ECO:0000313" key="2">
    <source>
        <dbReference type="EMBL" id="KAF9327116.1"/>
    </source>
</evidence>
<reference evidence="2" key="1">
    <citation type="journal article" date="2020" name="Fungal Divers.">
        <title>Resolving the Mortierellaceae phylogeny through synthesis of multi-gene phylogenetics and phylogenomics.</title>
        <authorList>
            <person name="Vandepol N."/>
            <person name="Liber J."/>
            <person name="Desiro A."/>
            <person name="Na H."/>
            <person name="Kennedy M."/>
            <person name="Barry K."/>
            <person name="Grigoriev I.V."/>
            <person name="Miller A.N."/>
            <person name="O'Donnell K."/>
            <person name="Stajich J.E."/>
            <person name="Bonito G."/>
        </authorList>
    </citation>
    <scope>NUCLEOTIDE SEQUENCE</scope>
    <source>
        <strain evidence="2">NVP1</strain>
    </source>
</reference>
<evidence type="ECO:0008006" key="4">
    <source>
        <dbReference type="Google" id="ProtNLM"/>
    </source>
</evidence>